<keyword evidence="3" id="KW-1185">Reference proteome</keyword>
<sequence length="52" mass="6050">MIEAFIFACTMFIGWTIFDYIKHKKFMKENVLSGLVVGVIAGIAWYILFIIF</sequence>
<keyword evidence="1" id="KW-1133">Transmembrane helix</keyword>
<dbReference type="EMBL" id="CP041372">
    <property type="protein sequence ID" value="QKS72159.1"/>
    <property type="molecule type" value="Genomic_DNA"/>
</dbReference>
<keyword evidence="1" id="KW-0812">Transmembrane</keyword>
<accession>A0A859FG92</accession>
<dbReference type="KEGG" id="psua:FLK61_36500"/>
<evidence type="ECO:0000313" key="3">
    <source>
        <dbReference type="Proteomes" id="UP000318138"/>
    </source>
</evidence>
<name>A0A859FG92_9BACI</name>
<dbReference type="Proteomes" id="UP000318138">
    <property type="component" value="Chromosome"/>
</dbReference>
<keyword evidence="1" id="KW-0472">Membrane</keyword>
<gene>
    <name evidence="2" type="ORF">FLK61_36500</name>
</gene>
<dbReference type="RefSeq" id="WP_176010143.1">
    <property type="nucleotide sequence ID" value="NZ_CP041372.2"/>
</dbReference>
<protein>
    <submittedName>
        <fullName evidence="2">Uncharacterized protein</fullName>
    </submittedName>
</protein>
<evidence type="ECO:0000313" key="2">
    <source>
        <dbReference type="EMBL" id="QKS72159.1"/>
    </source>
</evidence>
<organism evidence="2 3">
    <name type="scientific">Paenalkalicoccus suaedae</name>
    <dbReference type="NCBI Taxonomy" id="2592382"/>
    <lineage>
        <taxon>Bacteria</taxon>
        <taxon>Bacillati</taxon>
        <taxon>Bacillota</taxon>
        <taxon>Bacilli</taxon>
        <taxon>Bacillales</taxon>
        <taxon>Bacillaceae</taxon>
        <taxon>Paenalkalicoccus</taxon>
    </lineage>
</organism>
<dbReference type="AlphaFoldDB" id="A0A859FG92"/>
<proteinExistence type="predicted"/>
<feature type="transmembrane region" description="Helical" evidence="1">
    <location>
        <begin position="31"/>
        <end position="51"/>
    </location>
</feature>
<reference evidence="3" key="1">
    <citation type="submission" date="2019-07" db="EMBL/GenBank/DDBJ databases">
        <title>Bacillus alkalisoli sp. nov. isolated from saline soil.</title>
        <authorList>
            <person name="Sun J.-Q."/>
            <person name="Xu L."/>
        </authorList>
    </citation>
    <scope>NUCLEOTIDE SEQUENCE [LARGE SCALE GENOMIC DNA]</scope>
    <source>
        <strain evidence="3">M4U3P1</strain>
    </source>
</reference>
<evidence type="ECO:0000256" key="1">
    <source>
        <dbReference type="SAM" id="Phobius"/>
    </source>
</evidence>